<dbReference type="PANTHER" id="PTHR43553">
    <property type="entry name" value="HEAVY METAL TRANSPORTER"/>
    <property type="match status" value="1"/>
</dbReference>
<keyword evidence="7" id="KW-1278">Translocase</keyword>
<dbReference type="GO" id="GO:0015087">
    <property type="term" value="F:cobalt ion transmembrane transporter activity"/>
    <property type="evidence" value="ECO:0007669"/>
    <property type="project" value="UniProtKB-ARBA"/>
</dbReference>
<dbReference type="GO" id="GO:0016887">
    <property type="term" value="F:ATP hydrolysis activity"/>
    <property type="evidence" value="ECO:0007669"/>
    <property type="project" value="InterPro"/>
</dbReference>
<dbReference type="InterPro" id="IPR003439">
    <property type="entry name" value="ABC_transporter-like_ATP-bd"/>
</dbReference>
<dbReference type="GO" id="GO:0005524">
    <property type="term" value="F:ATP binding"/>
    <property type="evidence" value="ECO:0007669"/>
    <property type="project" value="UniProtKB-KW"/>
</dbReference>
<comment type="subcellular location">
    <subcellularLocation>
        <location evidence="1">Cell membrane</location>
        <topology evidence="1">Peripheral membrane protein</topology>
    </subcellularLocation>
</comment>
<organism evidence="10 11">
    <name type="scientific">Paenibacillus lentus</name>
    <dbReference type="NCBI Taxonomy" id="1338368"/>
    <lineage>
        <taxon>Bacteria</taxon>
        <taxon>Bacillati</taxon>
        <taxon>Bacillota</taxon>
        <taxon>Bacilli</taxon>
        <taxon>Bacillales</taxon>
        <taxon>Paenibacillaceae</taxon>
        <taxon>Paenibacillus</taxon>
    </lineage>
</organism>
<evidence type="ECO:0000256" key="3">
    <source>
        <dbReference type="ARBA" id="ARBA00022448"/>
    </source>
</evidence>
<dbReference type="CDD" id="cd03225">
    <property type="entry name" value="ABC_cobalt_CbiO_domain1"/>
    <property type="match status" value="1"/>
</dbReference>
<name>A0A3S8RWP6_9BACL</name>
<dbReference type="Pfam" id="PF00005">
    <property type="entry name" value="ABC_tran"/>
    <property type="match status" value="1"/>
</dbReference>
<feature type="domain" description="ABC transporter" evidence="9">
    <location>
        <begin position="4"/>
        <end position="237"/>
    </location>
</feature>
<dbReference type="SMART" id="SM00382">
    <property type="entry name" value="AAA"/>
    <property type="match status" value="1"/>
</dbReference>
<gene>
    <name evidence="10" type="ORF">EIM92_15865</name>
</gene>
<evidence type="ECO:0000256" key="6">
    <source>
        <dbReference type="ARBA" id="ARBA00022840"/>
    </source>
</evidence>
<dbReference type="InterPro" id="IPR017871">
    <property type="entry name" value="ABC_transporter-like_CS"/>
</dbReference>
<keyword evidence="8" id="KW-0472">Membrane</keyword>
<evidence type="ECO:0000256" key="8">
    <source>
        <dbReference type="ARBA" id="ARBA00023136"/>
    </source>
</evidence>
<dbReference type="NCBIfam" id="TIGR04520">
    <property type="entry name" value="ECF_ATPase_1"/>
    <property type="match status" value="1"/>
</dbReference>
<dbReference type="Gene3D" id="3.40.50.300">
    <property type="entry name" value="P-loop containing nucleotide triphosphate hydrolases"/>
    <property type="match status" value="1"/>
</dbReference>
<dbReference type="InterPro" id="IPR030947">
    <property type="entry name" value="EcfA_1"/>
</dbReference>
<keyword evidence="6" id="KW-0067">ATP-binding</keyword>
<dbReference type="InterPro" id="IPR015856">
    <property type="entry name" value="ABC_transpr_CbiO/EcfA_su"/>
</dbReference>
<evidence type="ECO:0000313" key="11">
    <source>
        <dbReference type="Proteomes" id="UP000273145"/>
    </source>
</evidence>
<accession>A0A3S8RWP6</accession>
<dbReference type="InterPro" id="IPR050095">
    <property type="entry name" value="ECF_ABC_transporter_ATP-bd"/>
</dbReference>
<reference evidence="10 11" key="1">
    <citation type="submission" date="2018-11" db="EMBL/GenBank/DDBJ databases">
        <title>Genome sequencing of Paenibacillus lentus DSM25539(T).</title>
        <authorList>
            <person name="Kook J.-K."/>
            <person name="Park S.-N."/>
            <person name="Lim Y.K."/>
        </authorList>
    </citation>
    <scope>NUCLEOTIDE SEQUENCE [LARGE SCALE GENOMIC DNA]</scope>
    <source>
        <strain evidence="10 11">DSM 25539</strain>
    </source>
</reference>
<dbReference type="GO" id="GO:0042626">
    <property type="term" value="F:ATPase-coupled transmembrane transporter activity"/>
    <property type="evidence" value="ECO:0007669"/>
    <property type="project" value="TreeGrafter"/>
</dbReference>
<dbReference type="InterPro" id="IPR027417">
    <property type="entry name" value="P-loop_NTPase"/>
</dbReference>
<dbReference type="InterPro" id="IPR003593">
    <property type="entry name" value="AAA+_ATPase"/>
</dbReference>
<keyword evidence="11" id="KW-1185">Reference proteome</keyword>
<keyword evidence="5" id="KW-0547">Nucleotide-binding</keyword>
<protein>
    <submittedName>
        <fullName evidence="10">Energy-coupling factor transporter ATPase</fullName>
    </submittedName>
</protein>
<evidence type="ECO:0000256" key="5">
    <source>
        <dbReference type="ARBA" id="ARBA00022741"/>
    </source>
</evidence>
<dbReference type="GO" id="GO:0043190">
    <property type="term" value="C:ATP-binding cassette (ABC) transporter complex"/>
    <property type="evidence" value="ECO:0007669"/>
    <property type="project" value="TreeGrafter"/>
</dbReference>
<dbReference type="FunFam" id="3.40.50.300:FF:000224">
    <property type="entry name" value="Energy-coupling factor transporter ATP-binding protein EcfA"/>
    <property type="match status" value="1"/>
</dbReference>
<dbReference type="OrthoDB" id="9784332at2"/>
<evidence type="ECO:0000259" key="9">
    <source>
        <dbReference type="PROSITE" id="PS50893"/>
    </source>
</evidence>
<sequence length="272" mass="30384">MLMIQFSDVSFHYPHQDTIIRNLSFQIHSGEYLAIVGTNGIGKSTVAKLMNGLLQPTEGQVRFMDYCTSNDEELGMIREKVGMVFQNPENQIVASTVFEDVAFGLQNICLPSDEIFARVGETLEQVGMLEYIHADVDSLSGGQKQRIAIASILAVDPEVIIFDESTSMLDPEGKAQVLHLIKQLNQKGITIVTITHDMEELSEASRILVLDQGSIRYDGTPAKLFEEDYREIPGLAAPFIVNMRDVLSSKGIPLPRTIFCMEDLVDHLWKLH</sequence>
<evidence type="ECO:0000256" key="1">
    <source>
        <dbReference type="ARBA" id="ARBA00004202"/>
    </source>
</evidence>
<keyword evidence="4" id="KW-1003">Cell membrane</keyword>
<evidence type="ECO:0000256" key="7">
    <source>
        <dbReference type="ARBA" id="ARBA00022967"/>
    </source>
</evidence>
<dbReference type="PROSITE" id="PS00211">
    <property type="entry name" value="ABC_TRANSPORTER_1"/>
    <property type="match status" value="1"/>
</dbReference>
<dbReference type="PANTHER" id="PTHR43553:SF24">
    <property type="entry name" value="ENERGY-COUPLING FACTOR TRANSPORTER ATP-BINDING PROTEIN ECFA1"/>
    <property type="match status" value="1"/>
</dbReference>
<dbReference type="SUPFAM" id="SSF52540">
    <property type="entry name" value="P-loop containing nucleoside triphosphate hydrolases"/>
    <property type="match status" value="1"/>
</dbReference>
<keyword evidence="3" id="KW-0813">Transport</keyword>
<evidence type="ECO:0000313" key="10">
    <source>
        <dbReference type="EMBL" id="AZK47446.1"/>
    </source>
</evidence>
<dbReference type="AlphaFoldDB" id="A0A3S8RWP6"/>
<dbReference type="PROSITE" id="PS50893">
    <property type="entry name" value="ABC_TRANSPORTER_2"/>
    <property type="match status" value="1"/>
</dbReference>
<evidence type="ECO:0000256" key="2">
    <source>
        <dbReference type="ARBA" id="ARBA00005417"/>
    </source>
</evidence>
<dbReference type="Proteomes" id="UP000273145">
    <property type="component" value="Chromosome"/>
</dbReference>
<proteinExistence type="inferred from homology"/>
<dbReference type="EMBL" id="CP034248">
    <property type="protein sequence ID" value="AZK47446.1"/>
    <property type="molecule type" value="Genomic_DNA"/>
</dbReference>
<dbReference type="NCBIfam" id="NF010167">
    <property type="entry name" value="PRK13648.1"/>
    <property type="match status" value="1"/>
</dbReference>
<dbReference type="KEGG" id="plen:EIM92_15865"/>
<comment type="similarity">
    <text evidence="2">Belongs to the ABC transporter superfamily.</text>
</comment>
<evidence type="ECO:0000256" key="4">
    <source>
        <dbReference type="ARBA" id="ARBA00022475"/>
    </source>
</evidence>